<name>A0A8J7NGB9_ATRSP</name>
<feature type="non-terminal residue" evidence="2">
    <location>
        <position position="105"/>
    </location>
</feature>
<feature type="non-terminal residue" evidence="2">
    <location>
        <position position="1"/>
    </location>
</feature>
<evidence type="ECO:0000313" key="2">
    <source>
        <dbReference type="EMBL" id="MBN3313664.1"/>
    </source>
</evidence>
<evidence type="ECO:0000313" key="3">
    <source>
        <dbReference type="Proteomes" id="UP000736164"/>
    </source>
</evidence>
<feature type="compositionally biased region" description="Basic and acidic residues" evidence="1">
    <location>
        <begin position="74"/>
        <end position="85"/>
    </location>
</feature>
<feature type="region of interest" description="Disordered" evidence="1">
    <location>
        <begin position="64"/>
        <end position="105"/>
    </location>
</feature>
<gene>
    <name evidence="2" type="primary">Myh7_0</name>
    <name evidence="2" type="ORF">GTO95_0003063</name>
</gene>
<dbReference type="EMBL" id="JAAWVO010012430">
    <property type="protein sequence ID" value="MBN3313664.1"/>
    <property type="molecule type" value="Genomic_DNA"/>
</dbReference>
<evidence type="ECO:0000256" key="1">
    <source>
        <dbReference type="SAM" id="MobiDB-lite"/>
    </source>
</evidence>
<keyword evidence="3" id="KW-1185">Reference proteome</keyword>
<accession>A0A8J7NGB9</accession>
<comment type="caution">
    <text evidence="2">The sequence shown here is derived from an EMBL/GenBank/DDBJ whole genome shotgun (WGS) entry which is preliminary data.</text>
</comment>
<protein>
    <submittedName>
        <fullName evidence="2">MYH7 protein</fullName>
    </submittedName>
</protein>
<feature type="compositionally biased region" description="Basic and acidic residues" evidence="1">
    <location>
        <begin position="96"/>
        <end position="105"/>
    </location>
</feature>
<organism evidence="2 3">
    <name type="scientific">Atractosteus spatula</name>
    <name type="common">Alligator gar</name>
    <name type="synonym">Lepisosteus spatula</name>
    <dbReference type="NCBI Taxonomy" id="7917"/>
    <lineage>
        <taxon>Eukaryota</taxon>
        <taxon>Metazoa</taxon>
        <taxon>Chordata</taxon>
        <taxon>Craniata</taxon>
        <taxon>Vertebrata</taxon>
        <taxon>Euteleostomi</taxon>
        <taxon>Actinopterygii</taxon>
        <taxon>Neopterygii</taxon>
        <taxon>Holostei</taxon>
        <taxon>Semionotiformes</taxon>
        <taxon>Lepisosteidae</taxon>
        <taxon>Atractosteus</taxon>
    </lineage>
</organism>
<proteinExistence type="predicted"/>
<dbReference type="Proteomes" id="UP000736164">
    <property type="component" value="Unassembled WGS sequence"/>
</dbReference>
<sequence>LDEAEQLAMKGGKKQLQKLEARVRELENELESEEDKKNLNRIQDLVDNLQLKVKTYKTQAEEAEEQANCHLSKLSKEEADERGDIAEGQVNKLRAKSRDMGSKVN</sequence>
<dbReference type="AlphaFoldDB" id="A0A8J7NGB9"/>
<reference evidence="2" key="1">
    <citation type="journal article" date="2021" name="Cell">
        <title>Tracing the genetic footprints of vertebrate landing in non-teleost ray-finned fishes.</title>
        <authorList>
            <person name="Bi X."/>
            <person name="Wang K."/>
            <person name="Yang L."/>
            <person name="Pan H."/>
            <person name="Jiang H."/>
            <person name="Wei Q."/>
            <person name="Fang M."/>
            <person name="Yu H."/>
            <person name="Zhu C."/>
            <person name="Cai Y."/>
            <person name="He Y."/>
            <person name="Gan X."/>
            <person name="Zeng H."/>
            <person name="Yu D."/>
            <person name="Zhu Y."/>
            <person name="Jiang H."/>
            <person name="Qiu Q."/>
            <person name="Yang H."/>
            <person name="Zhang Y.E."/>
            <person name="Wang W."/>
            <person name="Zhu M."/>
            <person name="He S."/>
            <person name="Zhang G."/>
        </authorList>
    </citation>
    <scope>NUCLEOTIDE SEQUENCE</scope>
    <source>
        <strain evidence="2">Allg_001</strain>
    </source>
</reference>